<organism evidence="2 3">
    <name type="scientific">Endozoicomonas euniceicola</name>
    <dbReference type="NCBI Taxonomy" id="1234143"/>
    <lineage>
        <taxon>Bacteria</taxon>
        <taxon>Pseudomonadati</taxon>
        <taxon>Pseudomonadota</taxon>
        <taxon>Gammaproteobacteria</taxon>
        <taxon>Oceanospirillales</taxon>
        <taxon>Endozoicomonadaceae</taxon>
        <taxon>Endozoicomonas</taxon>
    </lineage>
</organism>
<evidence type="ECO:0000313" key="2">
    <source>
        <dbReference type="EMBL" id="UYM17554.1"/>
    </source>
</evidence>
<keyword evidence="3" id="KW-1185">Reference proteome</keyword>
<dbReference type="InterPro" id="IPR021388">
    <property type="entry name" value="DUF3024"/>
</dbReference>
<accession>A0ABY6H066</accession>
<dbReference type="Proteomes" id="UP001163255">
    <property type="component" value="Chromosome"/>
</dbReference>
<reference evidence="2" key="1">
    <citation type="submission" date="2022-10" db="EMBL/GenBank/DDBJ databases">
        <title>Completed Genome Sequence of two octocoral isolated bacterium, Endozoicomonas euniceicola EF212T and Endozoicomonas gorgoniicola PS125T.</title>
        <authorList>
            <person name="Chiou Y.-J."/>
            <person name="Chen Y.-H."/>
        </authorList>
    </citation>
    <scope>NUCLEOTIDE SEQUENCE</scope>
    <source>
        <strain evidence="2">EF212</strain>
    </source>
</reference>
<dbReference type="EMBL" id="CP103300">
    <property type="protein sequence ID" value="UYM17554.1"/>
    <property type="molecule type" value="Genomic_DNA"/>
</dbReference>
<sequence length="96" mass="11236">MSQYMWMPDTKRASRPKVSASTKAALKEQADQWVESYLKPKHIKPPPEDHDFNYLVDIFTKWHGSFFYFCGTYHCPSPRAISPSFEVKIARMAYTN</sequence>
<dbReference type="RefSeq" id="WP_262600172.1">
    <property type="nucleotide sequence ID" value="NZ_CP103300.1"/>
</dbReference>
<dbReference type="Pfam" id="PF11225">
    <property type="entry name" value="DUF3024"/>
    <property type="match status" value="1"/>
</dbReference>
<protein>
    <submittedName>
        <fullName evidence="2">Uncharacterized protein</fullName>
    </submittedName>
</protein>
<evidence type="ECO:0000313" key="3">
    <source>
        <dbReference type="Proteomes" id="UP001163255"/>
    </source>
</evidence>
<name>A0ABY6H066_9GAMM</name>
<evidence type="ECO:0000256" key="1">
    <source>
        <dbReference type="SAM" id="MobiDB-lite"/>
    </source>
</evidence>
<proteinExistence type="predicted"/>
<gene>
    <name evidence="2" type="ORF">NX720_06460</name>
</gene>
<feature type="region of interest" description="Disordered" evidence="1">
    <location>
        <begin position="1"/>
        <end position="23"/>
    </location>
</feature>